<evidence type="ECO:0000313" key="2">
    <source>
        <dbReference type="EMBL" id="EEF90936.1"/>
    </source>
</evidence>
<protein>
    <submittedName>
        <fullName evidence="2">Uncharacterized protein</fullName>
    </submittedName>
</protein>
<reference evidence="2 3" key="2">
    <citation type="submission" date="2009-01" db="EMBL/GenBank/DDBJ databases">
        <title>Draft genome sequence of Bacteroides cellulosilyticus (DSM 14838).</title>
        <authorList>
            <person name="Sudarsanam P."/>
            <person name="Ley R."/>
            <person name="Guruge J."/>
            <person name="Turnbaugh P.J."/>
            <person name="Mahowald M."/>
            <person name="Liep D."/>
            <person name="Gordon J."/>
        </authorList>
    </citation>
    <scope>NUCLEOTIDE SEQUENCE [LARGE SCALE GENOMIC DNA]</scope>
    <source>
        <strain evidence="2 3">DSM 14838</strain>
    </source>
</reference>
<accession>E2NAZ4</accession>
<dbReference type="HOGENOM" id="CLU_3149236_0_0_10"/>
<keyword evidence="1" id="KW-1133">Transmembrane helix</keyword>
<proteinExistence type="predicted"/>
<dbReference type="AlphaFoldDB" id="E2NAZ4"/>
<dbReference type="EMBL" id="ACCH01000127">
    <property type="protein sequence ID" value="EEF90936.1"/>
    <property type="molecule type" value="Genomic_DNA"/>
</dbReference>
<feature type="transmembrane region" description="Helical" evidence="1">
    <location>
        <begin position="27"/>
        <end position="47"/>
    </location>
</feature>
<gene>
    <name evidence="2" type="ORF">BACCELL_01450</name>
</gene>
<organism evidence="2 3">
    <name type="scientific">Bacteroides cellulosilyticus DSM 14838</name>
    <dbReference type="NCBI Taxonomy" id="537012"/>
    <lineage>
        <taxon>Bacteria</taxon>
        <taxon>Pseudomonadati</taxon>
        <taxon>Bacteroidota</taxon>
        <taxon>Bacteroidia</taxon>
        <taxon>Bacteroidales</taxon>
        <taxon>Bacteroidaceae</taxon>
        <taxon>Bacteroides</taxon>
    </lineage>
</organism>
<sequence>MLRTKSVVSPYRGTSDRRMYGASAVRVWNKIVFDGLFMVCVSMYLLLR</sequence>
<dbReference type="Proteomes" id="UP000003711">
    <property type="component" value="Unassembled WGS sequence"/>
</dbReference>
<evidence type="ECO:0000256" key="1">
    <source>
        <dbReference type="SAM" id="Phobius"/>
    </source>
</evidence>
<evidence type="ECO:0000313" key="3">
    <source>
        <dbReference type="Proteomes" id="UP000003711"/>
    </source>
</evidence>
<name>E2NAZ4_9BACE</name>
<keyword evidence="1" id="KW-0472">Membrane</keyword>
<reference evidence="2 3" key="1">
    <citation type="submission" date="2008-12" db="EMBL/GenBank/DDBJ databases">
        <authorList>
            <person name="Fulton L."/>
            <person name="Clifton S."/>
            <person name="Fulton B."/>
            <person name="Xu J."/>
            <person name="Minx P."/>
            <person name="Pepin K.H."/>
            <person name="Johnson M."/>
            <person name="Bhonagiri V."/>
            <person name="Nash W.E."/>
            <person name="Mardis E.R."/>
            <person name="Wilson R.K."/>
        </authorList>
    </citation>
    <scope>NUCLEOTIDE SEQUENCE [LARGE SCALE GENOMIC DNA]</scope>
    <source>
        <strain evidence="2 3">DSM 14838</strain>
    </source>
</reference>
<keyword evidence="1" id="KW-0812">Transmembrane</keyword>
<comment type="caution">
    <text evidence="2">The sequence shown here is derived from an EMBL/GenBank/DDBJ whole genome shotgun (WGS) entry which is preliminary data.</text>
</comment>